<comment type="caution">
    <text evidence="1">The sequence shown here is derived from an EMBL/GenBank/DDBJ whole genome shotgun (WGS) entry which is preliminary data.</text>
</comment>
<evidence type="ECO:0000313" key="2">
    <source>
        <dbReference type="Proteomes" id="UP001172687"/>
    </source>
</evidence>
<dbReference type="EMBL" id="JAUHTC010000007">
    <property type="protein sequence ID" value="MDN4516567.1"/>
    <property type="molecule type" value="Genomic_DNA"/>
</dbReference>
<evidence type="ECO:0000313" key="1">
    <source>
        <dbReference type="EMBL" id="MDN4516567.1"/>
    </source>
</evidence>
<name>A0ABT8H723_MYCAO</name>
<keyword evidence="2" id="KW-1185">Reference proteome</keyword>
<organism evidence="1 2">
    <name type="scientific">Mycolicibacterium austroafricanum</name>
    <name type="common">Mycobacterium austroafricanum</name>
    <dbReference type="NCBI Taxonomy" id="39687"/>
    <lineage>
        <taxon>Bacteria</taxon>
        <taxon>Bacillati</taxon>
        <taxon>Actinomycetota</taxon>
        <taxon>Actinomycetes</taxon>
        <taxon>Mycobacteriales</taxon>
        <taxon>Mycobacteriaceae</taxon>
        <taxon>Mycolicibacterium</taxon>
    </lineage>
</organism>
<evidence type="ECO:0008006" key="3">
    <source>
        <dbReference type="Google" id="ProtNLM"/>
    </source>
</evidence>
<proteinExistence type="predicted"/>
<sequence length="302" mass="32193">MEKRLRAPHRVAVRGRRGVGRNAVAWAFTTAGVRVVTDIGSADIQVVVTAETLKPEDRAMLRVSIPTLVVLNKADLAGREPGGPLAAATRRAAQIAAAAGVPVVPMIAHLASVELDEQDIAVLRTLAAIPVDMTSTDAFVAADHEVPAAVRERLLARLDRFGLAHAVLACADGATAETLTGALRALSGADRVLECVRAAAAEVRYRRVCAAVDELHRLAAETRDDGLAAFLASDEVVVAVMAAAVDAMEAAGLRVDRGDDREAHERRAVRWHRYAAGPVTEMHRRCAADITRGSLRLLGRRR</sequence>
<gene>
    <name evidence="1" type="ORF">QYF68_01845</name>
</gene>
<dbReference type="Proteomes" id="UP001172687">
    <property type="component" value="Unassembled WGS sequence"/>
</dbReference>
<dbReference type="RefSeq" id="WP_234935318.1">
    <property type="nucleotide sequence ID" value="NZ_CP070380.1"/>
</dbReference>
<reference evidence="1" key="1">
    <citation type="submission" date="2023-07" db="EMBL/GenBank/DDBJ databases">
        <title>Degradation of tert-butanol by M. austroafricanum TBA100.</title>
        <authorList>
            <person name="Helbich S."/>
            <person name="Vainshtein Y."/>
        </authorList>
    </citation>
    <scope>NUCLEOTIDE SEQUENCE</scope>
    <source>
        <strain evidence="1">TBA100</strain>
    </source>
</reference>
<accession>A0ABT8H723</accession>
<protein>
    <recommendedName>
        <fullName evidence="3">GTPase</fullName>
    </recommendedName>
</protein>